<feature type="compositionally biased region" description="Basic residues" evidence="1">
    <location>
        <begin position="34"/>
        <end position="44"/>
    </location>
</feature>
<gene>
    <name evidence="2" type="ORF">CVLEPA_LOCUS18268</name>
</gene>
<comment type="caution">
    <text evidence="2">The sequence shown here is derived from an EMBL/GenBank/DDBJ whole genome shotgun (WGS) entry which is preliminary data.</text>
</comment>
<dbReference type="Gene3D" id="1.20.140.30">
    <property type="entry name" value="MOB kinase activator"/>
    <property type="match status" value="1"/>
</dbReference>
<dbReference type="Pfam" id="PF03637">
    <property type="entry name" value="Mob1_phocein"/>
    <property type="match status" value="1"/>
</dbReference>
<name>A0ABP0G576_CLALP</name>
<feature type="region of interest" description="Disordered" evidence="1">
    <location>
        <begin position="12"/>
        <end position="49"/>
    </location>
</feature>
<dbReference type="Proteomes" id="UP001642483">
    <property type="component" value="Unassembled WGS sequence"/>
</dbReference>
<organism evidence="2 3">
    <name type="scientific">Clavelina lepadiformis</name>
    <name type="common">Light-bulb sea squirt</name>
    <name type="synonym">Ascidia lepadiformis</name>
    <dbReference type="NCBI Taxonomy" id="159417"/>
    <lineage>
        <taxon>Eukaryota</taxon>
        <taxon>Metazoa</taxon>
        <taxon>Chordata</taxon>
        <taxon>Tunicata</taxon>
        <taxon>Ascidiacea</taxon>
        <taxon>Aplousobranchia</taxon>
        <taxon>Clavelinidae</taxon>
        <taxon>Clavelina</taxon>
    </lineage>
</organism>
<dbReference type="InterPro" id="IPR036703">
    <property type="entry name" value="MOB_kinase_act_sf"/>
</dbReference>
<dbReference type="SMART" id="SM01388">
    <property type="entry name" value="Mob1_phocein"/>
    <property type="match status" value="1"/>
</dbReference>
<keyword evidence="3" id="KW-1185">Reference proteome</keyword>
<evidence type="ECO:0000313" key="2">
    <source>
        <dbReference type="EMBL" id="CAK8686322.1"/>
    </source>
</evidence>
<dbReference type="SUPFAM" id="SSF101152">
    <property type="entry name" value="Mob1/phocein"/>
    <property type="match status" value="1"/>
</dbReference>
<evidence type="ECO:0008006" key="4">
    <source>
        <dbReference type="Google" id="ProtNLM"/>
    </source>
</evidence>
<reference evidence="2 3" key="1">
    <citation type="submission" date="2024-02" db="EMBL/GenBank/DDBJ databases">
        <authorList>
            <person name="Daric V."/>
            <person name="Darras S."/>
        </authorList>
    </citation>
    <scope>NUCLEOTIDE SEQUENCE [LARGE SCALE GENOMIC DNA]</scope>
</reference>
<protein>
    <recommendedName>
        <fullName evidence="4">MOB kinase activator 2</fullName>
    </recommendedName>
</protein>
<evidence type="ECO:0000313" key="3">
    <source>
        <dbReference type="Proteomes" id="UP001642483"/>
    </source>
</evidence>
<dbReference type="EMBL" id="CAWYQH010000102">
    <property type="protein sequence ID" value="CAK8686322.1"/>
    <property type="molecule type" value="Genomic_DNA"/>
</dbReference>
<dbReference type="InterPro" id="IPR005301">
    <property type="entry name" value="MOB_kinase_act_fam"/>
</dbReference>
<evidence type="ECO:0000256" key="1">
    <source>
        <dbReference type="SAM" id="MobiDB-lite"/>
    </source>
</evidence>
<dbReference type="PANTHER" id="PTHR22599">
    <property type="entry name" value="MPS ONE BINDER KINASE ACTIVATOR-LIKE MOB"/>
    <property type="match status" value="1"/>
</dbReference>
<accession>A0ABP0G576</accession>
<proteinExistence type="predicted"/>
<sequence length="308" mass="35238">MTMLDQLLQILSPQKDYDKSRRNPSTSSSEHKFGKSKKKGKKNDKKPVIEEKKPYLEAEVCQQPSVAIDLSKIIHKPADVDTKEWVATHTISLFHNANLLYGTVSEFCTAESCPIMQGPCQMQYTWVEERGKKLKCTAPQYIDYVMTYCQKCVTNQELFPTKYAQTFSDNFHTEIKKMLRFLFHVISHMYYAHFARVRQLDLHRYLNMVFRHFTYFVREFSLLDRRETFSLDDLVDMLGMYSGTPGSTATGAETVSTPQNLMASSTRSASPSVPQTGTSHFQAQQQLMHSTRGNGATSVSLFQGWTST</sequence>